<organism evidence="10 11">
    <name type="scientific">Psylliodes chrysocephalus</name>
    <dbReference type="NCBI Taxonomy" id="3402493"/>
    <lineage>
        <taxon>Eukaryota</taxon>
        <taxon>Metazoa</taxon>
        <taxon>Ecdysozoa</taxon>
        <taxon>Arthropoda</taxon>
        <taxon>Hexapoda</taxon>
        <taxon>Insecta</taxon>
        <taxon>Pterygota</taxon>
        <taxon>Neoptera</taxon>
        <taxon>Endopterygota</taxon>
        <taxon>Coleoptera</taxon>
        <taxon>Polyphaga</taxon>
        <taxon>Cucujiformia</taxon>
        <taxon>Chrysomeloidea</taxon>
        <taxon>Chrysomelidae</taxon>
        <taxon>Galerucinae</taxon>
        <taxon>Alticini</taxon>
        <taxon>Psylliodes</taxon>
    </lineage>
</organism>
<reference evidence="10" key="1">
    <citation type="submission" date="2022-01" db="EMBL/GenBank/DDBJ databases">
        <authorList>
            <person name="King R."/>
        </authorList>
    </citation>
    <scope>NUCLEOTIDE SEQUENCE</scope>
</reference>
<sequence>MVNKSLLNVILVGLGFMLVFTAFQTMGNIQKTILASVQLDDPDFDGKAYYSLAIIYVSFSLFNWTAPSIISVIGPRLSMVIGAGAYTLYMLQFVVPQGWLLYLCSAILGIGAAFIWTGQGNYLTLNSTKENISRYSGIFWCLLQLSLFIGNTFVYFTFRGLEEINKTVRIFVILTLSSVGVGGLLILLFLPKATRDDETEATDKPESPWSAFVGAVKLFCTFNMLLLSITFIYTGLELGFWSGVYSSCIGFTKALPNRKELVGMSGIFMGLGEIIGGGLFGILGNKTVRYGREPIIAAGFVIHVASFIIIYLNLPDESPFFDTFGCAIISSSPFLAILCSFLLGLGDSFYNTQIYAMLGSVYADSSAPAFAIFKFTQCVGASASFIYAESLGLYWQLRILLITVLIGTVSIIIVELRVKKSSAE</sequence>
<feature type="transmembrane region" description="Helical" evidence="9">
    <location>
        <begin position="320"/>
        <end position="346"/>
    </location>
</feature>
<feature type="transmembrane region" description="Helical" evidence="9">
    <location>
        <begin position="209"/>
        <end position="231"/>
    </location>
</feature>
<keyword evidence="3 9" id="KW-0812">Transmembrane</keyword>
<feature type="transmembrane region" description="Helical" evidence="9">
    <location>
        <begin position="48"/>
        <end position="66"/>
    </location>
</feature>
<feature type="transmembrane region" description="Helical" evidence="9">
    <location>
        <begin position="261"/>
        <end position="283"/>
    </location>
</feature>
<comment type="similarity">
    <text evidence="2">Belongs to the unc-93 family.</text>
</comment>
<evidence type="ECO:0000256" key="3">
    <source>
        <dbReference type="ARBA" id="ARBA00022692"/>
    </source>
</evidence>
<feature type="transmembrane region" description="Helical" evidence="9">
    <location>
        <begin position="367"/>
        <end position="387"/>
    </location>
</feature>
<dbReference type="OrthoDB" id="196103at2759"/>
<dbReference type="Gene3D" id="1.20.1250.20">
    <property type="entry name" value="MFS general substrate transporter like domains"/>
    <property type="match status" value="1"/>
</dbReference>
<dbReference type="GO" id="GO:0016020">
    <property type="term" value="C:membrane"/>
    <property type="evidence" value="ECO:0007669"/>
    <property type="project" value="UniProtKB-SubCell"/>
</dbReference>
<proteinExistence type="inferred from homology"/>
<evidence type="ECO:0000256" key="4">
    <source>
        <dbReference type="ARBA" id="ARBA00022989"/>
    </source>
</evidence>
<dbReference type="EMBL" id="OV651831">
    <property type="protein sequence ID" value="CAH1105403.1"/>
    <property type="molecule type" value="Genomic_DNA"/>
</dbReference>
<feature type="transmembrane region" description="Helical" evidence="9">
    <location>
        <begin position="170"/>
        <end position="189"/>
    </location>
</feature>
<keyword evidence="11" id="KW-1185">Reference proteome</keyword>
<evidence type="ECO:0000256" key="9">
    <source>
        <dbReference type="SAM" id="Phobius"/>
    </source>
</evidence>
<dbReference type="Pfam" id="PF05978">
    <property type="entry name" value="UNC-93"/>
    <property type="match status" value="1"/>
</dbReference>
<evidence type="ECO:0000256" key="5">
    <source>
        <dbReference type="ARBA" id="ARBA00023136"/>
    </source>
</evidence>
<evidence type="ECO:0000313" key="11">
    <source>
        <dbReference type="Proteomes" id="UP001153636"/>
    </source>
</evidence>
<evidence type="ECO:0000256" key="8">
    <source>
        <dbReference type="ARBA" id="ARBA00041910"/>
    </source>
</evidence>
<evidence type="ECO:0000256" key="7">
    <source>
        <dbReference type="ARBA" id="ARBA00040302"/>
    </source>
</evidence>
<comment type="subcellular location">
    <subcellularLocation>
        <location evidence="1">Membrane</location>
        <topology evidence="1">Multi-pass membrane protein</topology>
    </subcellularLocation>
</comment>
<dbReference type="AlphaFoldDB" id="A0A9P0CSG3"/>
<dbReference type="InterPro" id="IPR051617">
    <property type="entry name" value="UNC-93-like_regulator"/>
</dbReference>
<feature type="transmembrane region" description="Helical" evidence="9">
    <location>
        <begin position="98"/>
        <end position="117"/>
    </location>
</feature>
<gene>
    <name evidence="10" type="ORF">PSYICH_LOCUS6203</name>
</gene>
<name>A0A9P0CSG3_9CUCU</name>
<keyword evidence="6" id="KW-0325">Glycoprotein</keyword>
<dbReference type="PANTHER" id="PTHR23294">
    <property type="entry name" value="ET TRANSLATION PRODUCT-RELATED"/>
    <property type="match status" value="1"/>
</dbReference>
<keyword evidence="4 9" id="KW-1133">Transmembrane helix</keyword>
<dbReference type="InterPro" id="IPR036259">
    <property type="entry name" value="MFS_trans_sf"/>
</dbReference>
<protein>
    <recommendedName>
        <fullName evidence="7">UNC93-like protein MFSD11</fullName>
    </recommendedName>
    <alternativeName>
        <fullName evidence="8">Major facilitator superfamily domain-containing protein 11</fullName>
    </alternativeName>
</protein>
<feature type="transmembrane region" description="Helical" evidence="9">
    <location>
        <begin position="72"/>
        <end position="91"/>
    </location>
</feature>
<keyword evidence="5 9" id="KW-0472">Membrane</keyword>
<dbReference type="PANTHER" id="PTHR23294:SF0">
    <property type="entry name" value="UNC93-LIKE PROTEIN MFSD11"/>
    <property type="match status" value="1"/>
</dbReference>
<feature type="transmembrane region" description="Helical" evidence="9">
    <location>
        <begin position="295"/>
        <end position="314"/>
    </location>
</feature>
<evidence type="ECO:0000256" key="6">
    <source>
        <dbReference type="ARBA" id="ARBA00023180"/>
    </source>
</evidence>
<evidence type="ECO:0000313" key="10">
    <source>
        <dbReference type="EMBL" id="CAH1105403.1"/>
    </source>
</evidence>
<evidence type="ECO:0000256" key="1">
    <source>
        <dbReference type="ARBA" id="ARBA00004141"/>
    </source>
</evidence>
<dbReference type="InterPro" id="IPR010291">
    <property type="entry name" value="Ion_channel_UNC-93"/>
</dbReference>
<feature type="transmembrane region" description="Helical" evidence="9">
    <location>
        <begin position="6"/>
        <end position="27"/>
    </location>
</feature>
<feature type="transmembrane region" description="Helical" evidence="9">
    <location>
        <begin position="393"/>
        <end position="414"/>
    </location>
</feature>
<evidence type="ECO:0000256" key="2">
    <source>
        <dbReference type="ARBA" id="ARBA00009172"/>
    </source>
</evidence>
<accession>A0A9P0CSG3</accession>
<dbReference type="SUPFAM" id="SSF103473">
    <property type="entry name" value="MFS general substrate transporter"/>
    <property type="match status" value="1"/>
</dbReference>
<dbReference type="Proteomes" id="UP001153636">
    <property type="component" value="Chromosome 19"/>
</dbReference>
<feature type="transmembrane region" description="Helical" evidence="9">
    <location>
        <begin position="137"/>
        <end position="158"/>
    </location>
</feature>